<organism evidence="4 5">
    <name type="scientific">Actinomadura livida</name>
    <dbReference type="NCBI Taxonomy" id="79909"/>
    <lineage>
        <taxon>Bacteria</taxon>
        <taxon>Bacillati</taxon>
        <taxon>Actinomycetota</taxon>
        <taxon>Actinomycetes</taxon>
        <taxon>Streptosporangiales</taxon>
        <taxon>Thermomonosporaceae</taxon>
        <taxon>Actinomadura</taxon>
    </lineage>
</organism>
<dbReference type="EMBL" id="JACHMV010000001">
    <property type="protein sequence ID" value="MBB4777912.1"/>
    <property type="molecule type" value="Genomic_DNA"/>
</dbReference>
<sequence length="344" mass="36445">MIWLTLRQFRLQGAVVFAGLAVLGAALLITGPGLADEYAAGTASCATDNACEEFARQFVIKHQALYGALLAIVVGLPGLVGVFWGAPLIAREIEAGTHRLAWNQSVTRTRWLAVKVGLVGLASMAAAGIAVFAVDRWSDPLAAAAAPRSSRIMPLLFDAHGIAPVGYAAFAFALGVTVGVLVRRTLPAMAITLAVFAAVQVAVPLWVRPHLIPPERGAVAITSGNLDSLMLHNDSLTVRTQAGAGTWTLENHTVDASGRKVEKLPASIGAGPCAPPGPRPGSDAPPGPAQECFDAFAQQGYKQYVVYHPADRFWPLQWAETGLFAVLTLGLTGFCFYWTRRRIS</sequence>
<feature type="transmembrane region" description="Helical" evidence="2">
    <location>
        <begin position="111"/>
        <end position="134"/>
    </location>
</feature>
<reference evidence="4 5" key="2">
    <citation type="submission" date="2020-08" db="EMBL/GenBank/DDBJ databases">
        <title>Sequencing the genomes of 1000 actinobacteria strains.</title>
        <authorList>
            <person name="Klenk H.-P."/>
        </authorList>
    </citation>
    <scope>NUCLEOTIDE SEQUENCE [LARGE SCALE GENOMIC DNA]</scope>
    <source>
        <strain evidence="4 5">DSM 44772</strain>
    </source>
</reference>
<feature type="region of interest" description="Disordered" evidence="1">
    <location>
        <begin position="269"/>
        <end position="289"/>
    </location>
</feature>
<evidence type="ECO:0000313" key="3">
    <source>
        <dbReference type="EMBL" id="GAA0548353.1"/>
    </source>
</evidence>
<feature type="transmembrane region" description="Helical" evidence="2">
    <location>
        <begin position="161"/>
        <end position="182"/>
    </location>
</feature>
<feature type="transmembrane region" description="Helical" evidence="2">
    <location>
        <begin position="64"/>
        <end position="90"/>
    </location>
</feature>
<keyword evidence="2" id="KW-0812">Transmembrane</keyword>
<dbReference type="Proteomes" id="UP001501427">
    <property type="component" value="Unassembled WGS sequence"/>
</dbReference>
<evidence type="ECO:0000256" key="1">
    <source>
        <dbReference type="SAM" id="MobiDB-lite"/>
    </source>
</evidence>
<reference evidence="3" key="3">
    <citation type="submission" date="2023-12" db="EMBL/GenBank/DDBJ databases">
        <authorList>
            <person name="Sun Q."/>
            <person name="Inoue M."/>
        </authorList>
    </citation>
    <scope>NUCLEOTIDE SEQUENCE</scope>
    <source>
        <strain evidence="3">JCM 10667</strain>
    </source>
</reference>
<dbReference type="RefSeq" id="WP_184888676.1">
    <property type="nucleotide sequence ID" value="NZ_BAAAHD010000005.1"/>
</dbReference>
<dbReference type="AlphaFoldDB" id="A0A7W7IIV2"/>
<keyword evidence="2" id="KW-1133">Transmembrane helix</keyword>
<keyword evidence="6" id="KW-1185">Reference proteome</keyword>
<name>A0A7W7IIV2_9ACTN</name>
<dbReference type="Proteomes" id="UP000549343">
    <property type="component" value="Unassembled WGS sequence"/>
</dbReference>
<keyword evidence="2" id="KW-0472">Membrane</keyword>
<proteinExistence type="predicted"/>
<feature type="transmembrane region" description="Helical" evidence="2">
    <location>
        <begin position="189"/>
        <end position="207"/>
    </location>
</feature>
<accession>A0A7W7IIV2</accession>
<evidence type="ECO:0000313" key="5">
    <source>
        <dbReference type="Proteomes" id="UP000549343"/>
    </source>
</evidence>
<dbReference type="EMBL" id="BAAAHD010000005">
    <property type="protein sequence ID" value="GAA0548353.1"/>
    <property type="molecule type" value="Genomic_DNA"/>
</dbReference>
<reference evidence="3 6" key="1">
    <citation type="journal article" date="2019" name="Int. J. Syst. Evol. Microbiol.">
        <title>The Global Catalogue of Microorganisms (GCM) 10K type strain sequencing project: providing services to taxonomists for standard genome sequencing and annotation.</title>
        <authorList>
            <consortium name="The Broad Institute Genomics Platform"/>
            <consortium name="The Broad Institute Genome Sequencing Center for Infectious Disease"/>
            <person name="Wu L."/>
            <person name="Ma J."/>
        </authorList>
    </citation>
    <scope>NUCLEOTIDE SEQUENCE [LARGE SCALE GENOMIC DNA]</scope>
    <source>
        <strain evidence="3 6">JCM 10667</strain>
    </source>
</reference>
<evidence type="ECO:0000313" key="4">
    <source>
        <dbReference type="EMBL" id="MBB4777912.1"/>
    </source>
</evidence>
<evidence type="ECO:0000313" key="6">
    <source>
        <dbReference type="Proteomes" id="UP001501427"/>
    </source>
</evidence>
<feature type="compositionally biased region" description="Pro residues" evidence="1">
    <location>
        <begin position="273"/>
        <end position="288"/>
    </location>
</feature>
<gene>
    <name evidence="4" type="ORF">F4557_006330</name>
    <name evidence="3" type="ORF">GCM10009546_07930</name>
</gene>
<feature type="transmembrane region" description="Helical" evidence="2">
    <location>
        <begin position="321"/>
        <end position="339"/>
    </location>
</feature>
<evidence type="ECO:0000256" key="2">
    <source>
        <dbReference type="SAM" id="Phobius"/>
    </source>
</evidence>
<protein>
    <submittedName>
        <fullName evidence="3">Transporter</fullName>
    </submittedName>
</protein>
<comment type="caution">
    <text evidence="4">The sequence shown here is derived from an EMBL/GenBank/DDBJ whole genome shotgun (WGS) entry which is preliminary data.</text>
</comment>